<feature type="region of interest" description="Disordered" evidence="1">
    <location>
        <begin position="98"/>
        <end position="129"/>
    </location>
</feature>
<sequence length="129" mass="13760">MGAWGSCRIAGKEGPEAKAAPRCQNHPTVAARRPALLVDPGAGRAELGASLCWLCLCYPGSAAWPPPVCVVEGPDSLNPAWQQQQTCLVEVDPNMRSTLPLKTPGEWKEQKRKENATETHPCSGRAGGM</sequence>
<dbReference type="Proteomes" id="UP001066276">
    <property type="component" value="Chromosome 7"/>
</dbReference>
<name>A0AAV7PCZ2_PLEWA</name>
<protein>
    <submittedName>
        <fullName evidence="2">Uncharacterized protein</fullName>
    </submittedName>
</protein>
<accession>A0AAV7PCZ2</accession>
<proteinExistence type="predicted"/>
<evidence type="ECO:0000256" key="1">
    <source>
        <dbReference type="SAM" id="MobiDB-lite"/>
    </source>
</evidence>
<comment type="caution">
    <text evidence="2">The sequence shown here is derived from an EMBL/GenBank/DDBJ whole genome shotgun (WGS) entry which is preliminary data.</text>
</comment>
<feature type="compositionally biased region" description="Basic and acidic residues" evidence="1">
    <location>
        <begin position="105"/>
        <end position="117"/>
    </location>
</feature>
<evidence type="ECO:0000313" key="3">
    <source>
        <dbReference type="Proteomes" id="UP001066276"/>
    </source>
</evidence>
<reference evidence="2" key="1">
    <citation type="journal article" date="2022" name="bioRxiv">
        <title>Sequencing and chromosome-scale assembly of the giantPleurodeles waltlgenome.</title>
        <authorList>
            <person name="Brown T."/>
            <person name="Elewa A."/>
            <person name="Iarovenko S."/>
            <person name="Subramanian E."/>
            <person name="Araus A.J."/>
            <person name="Petzold A."/>
            <person name="Susuki M."/>
            <person name="Suzuki K.-i.T."/>
            <person name="Hayashi T."/>
            <person name="Toyoda A."/>
            <person name="Oliveira C."/>
            <person name="Osipova E."/>
            <person name="Leigh N.D."/>
            <person name="Simon A."/>
            <person name="Yun M.H."/>
        </authorList>
    </citation>
    <scope>NUCLEOTIDE SEQUENCE</scope>
    <source>
        <strain evidence="2">20211129_DDA</strain>
        <tissue evidence="2">Liver</tissue>
    </source>
</reference>
<dbReference type="EMBL" id="JANPWB010000011">
    <property type="protein sequence ID" value="KAJ1125654.1"/>
    <property type="molecule type" value="Genomic_DNA"/>
</dbReference>
<evidence type="ECO:0000313" key="2">
    <source>
        <dbReference type="EMBL" id="KAJ1125654.1"/>
    </source>
</evidence>
<keyword evidence="3" id="KW-1185">Reference proteome</keyword>
<dbReference type="AlphaFoldDB" id="A0AAV7PCZ2"/>
<organism evidence="2 3">
    <name type="scientific">Pleurodeles waltl</name>
    <name type="common">Iberian ribbed newt</name>
    <dbReference type="NCBI Taxonomy" id="8319"/>
    <lineage>
        <taxon>Eukaryota</taxon>
        <taxon>Metazoa</taxon>
        <taxon>Chordata</taxon>
        <taxon>Craniata</taxon>
        <taxon>Vertebrata</taxon>
        <taxon>Euteleostomi</taxon>
        <taxon>Amphibia</taxon>
        <taxon>Batrachia</taxon>
        <taxon>Caudata</taxon>
        <taxon>Salamandroidea</taxon>
        <taxon>Salamandridae</taxon>
        <taxon>Pleurodelinae</taxon>
        <taxon>Pleurodeles</taxon>
    </lineage>
</organism>
<gene>
    <name evidence="2" type="ORF">NDU88_004078</name>
</gene>